<reference evidence="1" key="1">
    <citation type="submission" date="2016-12" db="EMBL/GenBank/DDBJ databases">
        <title>Discovery of methanogenic haloarchaea.</title>
        <authorList>
            <person name="Sorokin D.Y."/>
            <person name="Makarova K.S."/>
            <person name="Abbas B."/>
            <person name="Ferrer M."/>
            <person name="Golyshin P.N."/>
        </authorList>
    </citation>
    <scope>NUCLEOTIDE SEQUENCE [LARGE SCALE GENOMIC DNA]</scope>
    <source>
        <strain evidence="1">HMET1</strain>
    </source>
</reference>
<accession>A0A1Q6DRU1</accession>
<organism evidence="1 2">
    <name type="scientific">Methanohalarchaeum thermophilum</name>
    <dbReference type="NCBI Taxonomy" id="1903181"/>
    <lineage>
        <taxon>Archaea</taxon>
        <taxon>Methanobacteriati</taxon>
        <taxon>Methanobacteriota</taxon>
        <taxon>Methanonatronarchaeia</taxon>
        <taxon>Methanonatronarchaeales</taxon>
        <taxon>Methanonatronarchaeaceae</taxon>
        <taxon>Candidatus Methanohalarchaeum</taxon>
    </lineage>
</organism>
<proteinExistence type="predicted"/>
<dbReference type="STRING" id="1903181.BTN85_2193"/>
<comment type="caution">
    <text evidence="1">The sequence shown here is derived from an EMBL/GenBank/DDBJ whole genome shotgun (WGS) entry which is preliminary data.</text>
</comment>
<dbReference type="PANTHER" id="PTHR38733:SF1">
    <property type="entry name" value="TYPE IV METHYL-DIRECTED RESTRICTION ENZYME ECOKMCRBC"/>
    <property type="match status" value="1"/>
</dbReference>
<dbReference type="InParanoid" id="A0A1Q6DRU1"/>
<dbReference type="AlphaFoldDB" id="A0A1Q6DRU1"/>
<gene>
    <name evidence="1" type="ORF">BTN85_2193</name>
</gene>
<protein>
    <submittedName>
        <fullName evidence="1">McrBC 5-methylcytosine restriction system component</fullName>
    </submittedName>
</protein>
<dbReference type="PANTHER" id="PTHR38733">
    <property type="entry name" value="PROTEIN MCRC"/>
    <property type="match status" value="1"/>
</dbReference>
<keyword evidence="2" id="KW-1185">Reference proteome</keyword>
<dbReference type="Pfam" id="PF10117">
    <property type="entry name" value="McrBC"/>
    <property type="match status" value="1"/>
</dbReference>
<name>A0A1Q6DRU1_METT1</name>
<dbReference type="Proteomes" id="UP000185744">
    <property type="component" value="Unassembled WGS sequence"/>
</dbReference>
<evidence type="ECO:0000313" key="1">
    <source>
        <dbReference type="EMBL" id="OKY77100.1"/>
    </source>
</evidence>
<evidence type="ECO:0000313" key="2">
    <source>
        <dbReference type="Proteomes" id="UP000185744"/>
    </source>
</evidence>
<dbReference type="EMBL" id="MSDW01000003">
    <property type="protein sequence ID" value="OKY77100.1"/>
    <property type="molecule type" value="Genomic_DNA"/>
</dbReference>
<dbReference type="InterPro" id="IPR019292">
    <property type="entry name" value="McrC"/>
</dbReference>
<sequence length="406" mass="47376">MSNKNIRLGEWEKTKPLELSDNDLDFLETRVNSDKEKIRLQFLRDGKVKLKSKQFIGIISLPEGPSIQIQPKAAGNILPLFRYAEGTDASIIKGEIALSKGEFFIDSIAQLFLDELKNLIQKGLKKSYNQVNMEKKYLRGNLDIQKQLQKKTDFSSKFFCNFEELNRDNLVNQSIIYSLQILLHLTNKKGLKSNLDYFKKLLNKKITLRKIKPFELQFIHLNRLSRHYQRIIEFCSLIIKNAYVQDIEEGKRASYSILVNMETIFEKVIEKAIKEGFKDTEINIISQKEIKNLLEGKPPVNLRPDILMKNEEETILVADSKWKTSRKNSDIYQIVAYQISEDVSGLLIYPQQEGEMETTYKLKNEKKLVLFEAPTYNTGNFQEWKNNLIKALVKKINELRLNDFKH</sequence>